<sequence length="170" mass="18200">MRSAALACLLAILCVAGLEATQNTQPLETIHVQGSVYSLQNPTGDGNVGFFVGADGVLLVDAQFAPLSEAIVGAVREVSTQEISFLVNTHVHPDHIGGNENLAELGLTILAHDNVRFRMLQELRIPRRGGVNFPQPPEAARPILTYTSAVTFHLNGEEVSVFLVPPAHTD</sequence>
<protein>
    <recommendedName>
        <fullName evidence="1">Metallo-beta-lactamase domain-containing protein</fullName>
    </recommendedName>
</protein>
<evidence type="ECO:0000313" key="2">
    <source>
        <dbReference type="EMBL" id="SVA52860.1"/>
    </source>
</evidence>
<dbReference type="Gene3D" id="3.60.15.10">
    <property type="entry name" value="Ribonuclease Z/Hydroxyacylglutathione hydrolase-like"/>
    <property type="match status" value="1"/>
</dbReference>
<dbReference type="InterPro" id="IPR050855">
    <property type="entry name" value="NDM-1-like"/>
</dbReference>
<reference evidence="2" key="1">
    <citation type="submission" date="2018-05" db="EMBL/GenBank/DDBJ databases">
        <authorList>
            <person name="Lanie J.A."/>
            <person name="Ng W.-L."/>
            <person name="Kazmierczak K.M."/>
            <person name="Andrzejewski T.M."/>
            <person name="Davidsen T.M."/>
            <person name="Wayne K.J."/>
            <person name="Tettelin H."/>
            <person name="Glass J.I."/>
            <person name="Rusch D."/>
            <person name="Podicherti R."/>
            <person name="Tsui H.-C.T."/>
            <person name="Winkler M.E."/>
        </authorList>
    </citation>
    <scope>NUCLEOTIDE SEQUENCE</scope>
</reference>
<evidence type="ECO:0000259" key="1">
    <source>
        <dbReference type="Pfam" id="PF00753"/>
    </source>
</evidence>
<gene>
    <name evidence="2" type="ORF">METZ01_LOCUS105714</name>
</gene>
<dbReference type="InterPro" id="IPR001279">
    <property type="entry name" value="Metallo-B-lactamas"/>
</dbReference>
<feature type="non-terminal residue" evidence="2">
    <location>
        <position position="170"/>
    </location>
</feature>
<name>A0A381WK23_9ZZZZ</name>
<dbReference type="PANTHER" id="PTHR42951">
    <property type="entry name" value="METALLO-BETA-LACTAMASE DOMAIN-CONTAINING"/>
    <property type="match status" value="1"/>
</dbReference>
<dbReference type="EMBL" id="UINC01012052">
    <property type="protein sequence ID" value="SVA52860.1"/>
    <property type="molecule type" value="Genomic_DNA"/>
</dbReference>
<proteinExistence type="predicted"/>
<feature type="domain" description="Metallo-beta-lactamase" evidence="1">
    <location>
        <begin position="44"/>
        <end position="127"/>
    </location>
</feature>
<dbReference type="AlphaFoldDB" id="A0A381WK23"/>
<organism evidence="2">
    <name type="scientific">marine metagenome</name>
    <dbReference type="NCBI Taxonomy" id="408172"/>
    <lineage>
        <taxon>unclassified sequences</taxon>
        <taxon>metagenomes</taxon>
        <taxon>ecological metagenomes</taxon>
    </lineage>
</organism>
<dbReference type="InterPro" id="IPR036866">
    <property type="entry name" value="RibonucZ/Hydroxyglut_hydro"/>
</dbReference>
<accession>A0A381WK23</accession>
<dbReference type="PANTHER" id="PTHR42951:SF4">
    <property type="entry name" value="ACYL-COENZYME A THIOESTERASE MBLAC2"/>
    <property type="match status" value="1"/>
</dbReference>
<dbReference type="SUPFAM" id="SSF56281">
    <property type="entry name" value="Metallo-hydrolase/oxidoreductase"/>
    <property type="match status" value="1"/>
</dbReference>
<dbReference type="Pfam" id="PF00753">
    <property type="entry name" value="Lactamase_B"/>
    <property type="match status" value="1"/>
</dbReference>